<comment type="caution">
    <text evidence="1">The sequence shown here is derived from an EMBL/GenBank/DDBJ whole genome shotgun (WGS) entry which is preliminary data.</text>
</comment>
<organism evidence="1 2">
    <name type="scientific">Shewanella salipaludis</name>
    <dbReference type="NCBI Taxonomy" id="2723052"/>
    <lineage>
        <taxon>Bacteria</taxon>
        <taxon>Pseudomonadati</taxon>
        <taxon>Pseudomonadota</taxon>
        <taxon>Gammaproteobacteria</taxon>
        <taxon>Alteromonadales</taxon>
        <taxon>Shewanellaceae</taxon>
        <taxon>Shewanella</taxon>
    </lineage>
</organism>
<proteinExistence type="predicted"/>
<gene>
    <name evidence="1" type="ORF">HC757_04255</name>
</gene>
<dbReference type="AlphaFoldDB" id="A0A972FZF1"/>
<protein>
    <submittedName>
        <fullName evidence="1">Uncharacterized protein</fullName>
    </submittedName>
</protein>
<reference evidence="1" key="1">
    <citation type="submission" date="2020-04" db="EMBL/GenBank/DDBJ databases">
        <title>Description of Shewanella salipaludis sp. nov., isolated from a salt marsh.</title>
        <authorList>
            <person name="Park S."/>
            <person name="Yoon J.-H."/>
        </authorList>
    </citation>
    <scope>NUCLEOTIDE SEQUENCE</scope>
    <source>
        <strain evidence="1">SHSM-M6</strain>
    </source>
</reference>
<name>A0A972FZF1_9GAMM</name>
<evidence type="ECO:0000313" key="2">
    <source>
        <dbReference type="Proteomes" id="UP000737113"/>
    </source>
</evidence>
<keyword evidence="2" id="KW-1185">Reference proteome</keyword>
<evidence type="ECO:0000313" key="1">
    <source>
        <dbReference type="EMBL" id="NMH64379.1"/>
    </source>
</evidence>
<sequence>MLLPFFMVNMSESLLGVSFGQADVGTASNIVISVSDGKLGTSLAAFDITVANVNDAPTGNVSIAAASSKGQTRPGRALGRRAWRREAGVWEGKEPLAASQYLSSEKASHRDGLFFCLVASYLRRDGLISVAAGVLCAQF</sequence>
<dbReference type="Proteomes" id="UP000737113">
    <property type="component" value="Unassembled WGS sequence"/>
</dbReference>
<accession>A0A972FZF1</accession>
<dbReference type="EMBL" id="JAAXYH010000002">
    <property type="protein sequence ID" value="NMH64379.1"/>
    <property type="molecule type" value="Genomic_DNA"/>
</dbReference>
<dbReference type="RefSeq" id="WP_169563061.1">
    <property type="nucleotide sequence ID" value="NZ_JAAXYH010000002.1"/>
</dbReference>